<dbReference type="Gene3D" id="3.40.50.2300">
    <property type="match status" value="1"/>
</dbReference>
<keyword evidence="3 8" id="KW-0238">DNA-binding</keyword>
<dbReference type="SUPFAM" id="SSF46894">
    <property type="entry name" value="C-terminal effector domain of the bipartite response regulators"/>
    <property type="match status" value="1"/>
</dbReference>
<dbReference type="Pfam" id="PF00072">
    <property type="entry name" value="Response_reg"/>
    <property type="match status" value="1"/>
</dbReference>
<evidence type="ECO:0000256" key="3">
    <source>
        <dbReference type="ARBA" id="ARBA00023125"/>
    </source>
</evidence>
<reference evidence="8" key="1">
    <citation type="submission" date="2021-01" db="EMBL/GenBank/DDBJ databases">
        <title>Whole genome shotgun sequence of Catellatospora methionotrophica NBRC 14553.</title>
        <authorList>
            <person name="Komaki H."/>
            <person name="Tamura T."/>
        </authorList>
    </citation>
    <scope>NUCLEOTIDE SEQUENCE</scope>
    <source>
        <strain evidence="8">NBRC 14553</strain>
    </source>
</reference>
<dbReference type="InterPro" id="IPR039420">
    <property type="entry name" value="WalR-like"/>
</dbReference>
<dbReference type="AlphaFoldDB" id="A0A8J3LJ73"/>
<evidence type="ECO:0000256" key="4">
    <source>
        <dbReference type="ARBA" id="ARBA00023163"/>
    </source>
</evidence>
<dbReference type="RefSeq" id="WP_166387259.1">
    <property type="nucleotide sequence ID" value="NZ_BAAATT010000018.1"/>
</dbReference>
<dbReference type="PANTHER" id="PTHR43214:SF24">
    <property type="entry name" value="TRANSCRIPTIONAL REGULATORY PROTEIN NARL-RELATED"/>
    <property type="match status" value="1"/>
</dbReference>
<dbReference type="GO" id="GO:0003677">
    <property type="term" value="F:DNA binding"/>
    <property type="evidence" value="ECO:0007669"/>
    <property type="project" value="UniProtKB-KW"/>
</dbReference>
<dbReference type="CDD" id="cd17535">
    <property type="entry name" value="REC_NarL-like"/>
    <property type="match status" value="1"/>
</dbReference>
<dbReference type="PROSITE" id="PS50043">
    <property type="entry name" value="HTH_LUXR_2"/>
    <property type="match status" value="1"/>
</dbReference>
<proteinExistence type="predicted"/>
<sequence>MRVIIAEDSVLLRDGLVRLLNSAGHTVVDAVGDAEQLLASVDKHHPDLAVIDVRMPPNFRDEGLRAALTLRELPEPPAVLVLSQYVEERYASELLSKGTSSVGYLLKDRVADVSDFLEALDRVGRGGTALDPEVVAQLLVRTRNDPLVQLTPREREVLALMAEGRSNAGIASALFVSDSAVAKHVNSIFAKLQLTTADNDHRRVLAVLRFLKP</sequence>
<dbReference type="SMART" id="SM00448">
    <property type="entry name" value="REC"/>
    <property type="match status" value="1"/>
</dbReference>
<name>A0A8J3LJ73_9ACTN</name>
<evidence type="ECO:0000313" key="9">
    <source>
        <dbReference type="Proteomes" id="UP000660339"/>
    </source>
</evidence>
<dbReference type="InterPro" id="IPR016032">
    <property type="entry name" value="Sig_transdc_resp-reg_C-effctor"/>
</dbReference>
<dbReference type="SMART" id="SM00421">
    <property type="entry name" value="HTH_LUXR"/>
    <property type="match status" value="1"/>
</dbReference>
<feature type="domain" description="Response regulatory" evidence="7">
    <location>
        <begin position="2"/>
        <end position="122"/>
    </location>
</feature>
<evidence type="ECO:0000256" key="1">
    <source>
        <dbReference type="ARBA" id="ARBA00022553"/>
    </source>
</evidence>
<evidence type="ECO:0000259" key="6">
    <source>
        <dbReference type="PROSITE" id="PS50043"/>
    </source>
</evidence>
<dbReference type="Pfam" id="PF00196">
    <property type="entry name" value="GerE"/>
    <property type="match status" value="1"/>
</dbReference>
<dbReference type="InterPro" id="IPR058245">
    <property type="entry name" value="NreC/VraR/RcsB-like_REC"/>
</dbReference>
<dbReference type="CDD" id="cd06170">
    <property type="entry name" value="LuxR_C_like"/>
    <property type="match status" value="1"/>
</dbReference>
<dbReference type="GO" id="GO:0000160">
    <property type="term" value="P:phosphorelay signal transduction system"/>
    <property type="evidence" value="ECO:0007669"/>
    <property type="project" value="InterPro"/>
</dbReference>
<dbReference type="InterPro" id="IPR000792">
    <property type="entry name" value="Tscrpt_reg_LuxR_C"/>
</dbReference>
<feature type="modified residue" description="4-aspartylphosphate" evidence="5">
    <location>
        <position position="52"/>
    </location>
</feature>
<keyword evidence="1 5" id="KW-0597">Phosphoprotein</keyword>
<organism evidence="8 9">
    <name type="scientific">Catellatospora methionotrophica</name>
    <dbReference type="NCBI Taxonomy" id="121620"/>
    <lineage>
        <taxon>Bacteria</taxon>
        <taxon>Bacillati</taxon>
        <taxon>Actinomycetota</taxon>
        <taxon>Actinomycetes</taxon>
        <taxon>Micromonosporales</taxon>
        <taxon>Micromonosporaceae</taxon>
        <taxon>Catellatospora</taxon>
    </lineage>
</organism>
<dbReference type="PANTHER" id="PTHR43214">
    <property type="entry name" value="TWO-COMPONENT RESPONSE REGULATOR"/>
    <property type="match status" value="1"/>
</dbReference>
<dbReference type="GO" id="GO:0006355">
    <property type="term" value="P:regulation of DNA-templated transcription"/>
    <property type="evidence" value="ECO:0007669"/>
    <property type="project" value="InterPro"/>
</dbReference>
<evidence type="ECO:0000313" key="8">
    <source>
        <dbReference type="EMBL" id="GIG19250.1"/>
    </source>
</evidence>
<evidence type="ECO:0000256" key="5">
    <source>
        <dbReference type="PROSITE-ProRule" id="PRU00169"/>
    </source>
</evidence>
<accession>A0A8J3LJ73</accession>
<evidence type="ECO:0000256" key="2">
    <source>
        <dbReference type="ARBA" id="ARBA00023015"/>
    </source>
</evidence>
<dbReference type="InterPro" id="IPR011006">
    <property type="entry name" value="CheY-like_superfamily"/>
</dbReference>
<dbReference type="InterPro" id="IPR001789">
    <property type="entry name" value="Sig_transdc_resp-reg_receiver"/>
</dbReference>
<dbReference type="SUPFAM" id="SSF52172">
    <property type="entry name" value="CheY-like"/>
    <property type="match status" value="1"/>
</dbReference>
<dbReference type="Proteomes" id="UP000660339">
    <property type="component" value="Unassembled WGS sequence"/>
</dbReference>
<gene>
    <name evidence="8" type="ORF">Cme02nite_75820</name>
</gene>
<keyword evidence="9" id="KW-1185">Reference proteome</keyword>
<feature type="domain" description="HTH luxR-type" evidence="6">
    <location>
        <begin position="143"/>
        <end position="213"/>
    </location>
</feature>
<keyword evidence="4" id="KW-0804">Transcription</keyword>
<keyword evidence="2" id="KW-0805">Transcription regulation</keyword>
<dbReference type="PROSITE" id="PS50110">
    <property type="entry name" value="RESPONSE_REGULATORY"/>
    <property type="match status" value="1"/>
</dbReference>
<evidence type="ECO:0000259" key="7">
    <source>
        <dbReference type="PROSITE" id="PS50110"/>
    </source>
</evidence>
<dbReference type="EMBL" id="BONJ01000051">
    <property type="protein sequence ID" value="GIG19250.1"/>
    <property type="molecule type" value="Genomic_DNA"/>
</dbReference>
<protein>
    <submittedName>
        <fullName evidence="8">DNA-binding response regulator</fullName>
    </submittedName>
</protein>
<comment type="caution">
    <text evidence="8">The sequence shown here is derived from an EMBL/GenBank/DDBJ whole genome shotgun (WGS) entry which is preliminary data.</text>
</comment>
<dbReference type="PRINTS" id="PR00038">
    <property type="entry name" value="HTHLUXR"/>
</dbReference>